<evidence type="ECO:0000313" key="8">
    <source>
        <dbReference type="EMBL" id="ERN19242.1"/>
    </source>
</evidence>
<dbReference type="Proteomes" id="UP000017836">
    <property type="component" value="Unassembled WGS sequence"/>
</dbReference>
<dbReference type="Gene3D" id="3.40.50.300">
    <property type="entry name" value="P-loop containing nucleotide triphosphate hydrolases"/>
    <property type="match status" value="1"/>
</dbReference>
<dbReference type="Pfam" id="PF23598">
    <property type="entry name" value="LRR_14"/>
    <property type="match status" value="1"/>
</dbReference>
<dbReference type="FunFam" id="1.10.10.10:FF:000322">
    <property type="entry name" value="Probable disease resistance protein At1g63360"/>
    <property type="match status" value="1"/>
</dbReference>
<name>U5DCU1_AMBTC</name>
<dbReference type="Pfam" id="PF00931">
    <property type="entry name" value="NB-ARC"/>
    <property type="match status" value="1"/>
</dbReference>
<evidence type="ECO:0000259" key="7">
    <source>
        <dbReference type="Pfam" id="PF23598"/>
    </source>
</evidence>
<reference evidence="9" key="1">
    <citation type="journal article" date="2013" name="Science">
        <title>The Amborella genome and the evolution of flowering plants.</title>
        <authorList>
            <consortium name="Amborella Genome Project"/>
        </authorList>
    </citation>
    <scope>NUCLEOTIDE SEQUENCE [LARGE SCALE GENOMIC DNA]</scope>
</reference>
<protein>
    <recommendedName>
        <fullName evidence="10">NB-ARC domain-containing protein</fullName>
    </recommendedName>
</protein>
<dbReference type="eggNOG" id="KOG4658">
    <property type="taxonomic scope" value="Eukaryota"/>
</dbReference>
<dbReference type="PANTHER" id="PTHR23155">
    <property type="entry name" value="DISEASE RESISTANCE PROTEIN RP"/>
    <property type="match status" value="1"/>
</dbReference>
<dbReference type="OrthoDB" id="600370at2759"/>
<feature type="domain" description="Disease resistance N-terminal" evidence="5">
    <location>
        <begin position="5"/>
        <end position="90"/>
    </location>
</feature>
<feature type="domain" description="NB-ARC" evidence="4">
    <location>
        <begin position="172"/>
        <end position="350"/>
    </location>
</feature>
<dbReference type="EMBL" id="KI392075">
    <property type="protein sequence ID" value="ERN19242.1"/>
    <property type="molecule type" value="Genomic_DNA"/>
</dbReference>
<feature type="domain" description="Disease resistance protein winged helix" evidence="6">
    <location>
        <begin position="442"/>
        <end position="511"/>
    </location>
</feature>
<dbReference type="InterPro" id="IPR042197">
    <property type="entry name" value="Apaf_helical"/>
</dbReference>
<gene>
    <name evidence="8" type="ORF">AMTR_s00061p00205330</name>
</gene>
<dbReference type="Gene3D" id="1.20.5.4130">
    <property type="match status" value="1"/>
</dbReference>
<dbReference type="Gene3D" id="1.10.10.10">
    <property type="entry name" value="Winged helix-like DNA-binding domain superfamily/Winged helix DNA-binding domain"/>
    <property type="match status" value="1"/>
</dbReference>
<dbReference type="FunFam" id="3.40.50.300:FF:001091">
    <property type="entry name" value="Probable disease resistance protein At1g61300"/>
    <property type="match status" value="1"/>
</dbReference>
<sequence>MAESVLRILLQKISEPLVQEAIHLYGIPDKVVRLTNELERMHAFLKHAEKIVAADDDMTKVLVRQIRDLAYEAEDAIDAFLDQAARRKRRGFIGCLSNSVVFLGQLWGRHQVGVKIEVINTKLDDISKRSSLYDLPQGSTWEEATSCRVKRLREMRKTSPLQVERDLVGIEEEMSSLERSLLVGGDRRCKVFVVGMGGVGKTTLVKKVYNRGNVKALFEYSDWVCVSQTYSVSEILRGIINRVGVLSLGKNRLVASPEGLQDMNEPRMKEVLHSHLGALRYLIVLDDIWDIHAWVSIRDALPDVNNGSRILITTRNMGLAEMVDGSTIHHLQPLPKEESWELFCKKAFLHSDGRCPEYLKDISHGIIRKCGGLPLALVVVGGLLSTKVMSSETMTALAWRKVLEGFSRYQDKGEVKISMILSLSYFDLPYYLKPCFLYLSAYPEDFKIRRTTLIQLWVSEGFIEKEDNEILEDVADDYLEELVNRNMIQVESVSLNGRIKSCVVHDLLHDLSLAIAKEQNFLGVVAGRGNMPSQRVRRLAFHDDVDDDLSSHKAPSKIRSFFLYDTFSYKDFTMVPKYCLFNGKLIRVLVLENVRMEYSPKGLGNLTHLSYLSFRGSEVAGEFLQSIRKLEHLEMLDLRVKSLIPCKTRNGLISCRPLPSLRHLYASWDILENQPIHLNGESSRCLQTLWIQGGGSRWIRESLGGFSQLRKLRIEGMDEKDIETVYQSIGKLKCLRSLTLKADGCATQTLHNLAAVSHAPVLLEKTELYGKLVKLPGWFGTLQYLTKLVLVHSRLNEDEFTKFQVLPQLTILWLQDQAYMGKAMHCIAGGFPRLEHLKLYNLTKLEEWERLEQGSMPCLHTLEIQSCPKLRMLPEGLQHIKALQHVRCMGSDNGFRGRVLDAEPHLWDKTTSFGIYHEWKRAAL</sequence>
<dbReference type="InterPro" id="IPR041118">
    <property type="entry name" value="Rx_N"/>
</dbReference>
<evidence type="ECO:0000256" key="1">
    <source>
        <dbReference type="ARBA" id="ARBA00022737"/>
    </source>
</evidence>
<dbReference type="AlphaFoldDB" id="U5DCU1"/>
<dbReference type="InterPro" id="IPR002182">
    <property type="entry name" value="NB-ARC"/>
</dbReference>
<dbReference type="CDD" id="cd14798">
    <property type="entry name" value="RX-CC_like"/>
    <property type="match status" value="1"/>
</dbReference>
<dbReference type="SUPFAM" id="SSF52058">
    <property type="entry name" value="L domain-like"/>
    <property type="match status" value="1"/>
</dbReference>
<dbReference type="Gene3D" id="1.10.8.430">
    <property type="entry name" value="Helical domain of apoptotic protease-activating factors"/>
    <property type="match status" value="1"/>
</dbReference>
<dbReference type="InterPro" id="IPR032675">
    <property type="entry name" value="LRR_dom_sf"/>
</dbReference>
<evidence type="ECO:0000259" key="5">
    <source>
        <dbReference type="Pfam" id="PF18052"/>
    </source>
</evidence>
<evidence type="ECO:0000259" key="6">
    <source>
        <dbReference type="Pfam" id="PF23559"/>
    </source>
</evidence>
<dbReference type="GO" id="GO:0051707">
    <property type="term" value="P:response to other organism"/>
    <property type="evidence" value="ECO:0007669"/>
    <property type="project" value="UniProtKB-ARBA"/>
</dbReference>
<evidence type="ECO:0008006" key="10">
    <source>
        <dbReference type="Google" id="ProtNLM"/>
    </source>
</evidence>
<keyword evidence="1" id="KW-0677">Repeat</keyword>
<dbReference type="InterPro" id="IPR027417">
    <property type="entry name" value="P-loop_NTPase"/>
</dbReference>
<evidence type="ECO:0000259" key="4">
    <source>
        <dbReference type="Pfam" id="PF00931"/>
    </source>
</evidence>
<dbReference type="Gramene" id="ERN19242">
    <property type="protein sequence ID" value="ERN19242"/>
    <property type="gene ID" value="AMTR_s00061p00205330"/>
</dbReference>
<evidence type="ECO:0000256" key="3">
    <source>
        <dbReference type="ARBA" id="ARBA00022821"/>
    </source>
</evidence>
<dbReference type="InterPro" id="IPR044974">
    <property type="entry name" value="Disease_R_plants"/>
</dbReference>
<dbReference type="HOGENOM" id="CLU_000837_25_4_1"/>
<dbReference type="InterPro" id="IPR055414">
    <property type="entry name" value="LRR_R13L4/SHOC2-like"/>
</dbReference>
<feature type="domain" description="Disease resistance R13L4/SHOC-2-like LRR" evidence="7">
    <location>
        <begin position="571"/>
        <end position="895"/>
    </location>
</feature>
<evidence type="ECO:0000256" key="2">
    <source>
        <dbReference type="ARBA" id="ARBA00022741"/>
    </source>
</evidence>
<dbReference type="InterPro" id="IPR058922">
    <property type="entry name" value="WHD_DRP"/>
</dbReference>
<evidence type="ECO:0000313" key="9">
    <source>
        <dbReference type="Proteomes" id="UP000017836"/>
    </source>
</evidence>
<dbReference type="Pfam" id="PF18052">
    <property type="entry name" value="Rx_N"/>
    <property type="match status" value="1"/>
</dbReference>
<keyword evidence="3" id="KW-0611">Plant defense</keyword>
<proteinExistence type="predicted"/>
<organism evidence="8 9">
    <name type="scientific">Amborella trichopoda</name>
    <dbReference type="NCBI Taxonomy" id="13333"/>
    <lineage>
        <taxon>Eukaryota</taxon>
        <taxon>Viridiplantae</taxon>
        <taxon>Streptophyta</taxon>
        <taxon>Embryophyta</taxon>
        <taxon>Tracheophyta</taxon>
        <taxon>Spermatophyta</taxon>
        <taxon>Magnoliopsida</taxon>
        <taxon>Amborellales</taxon>
        <taxon>Amborellaceae</taxon>
        <taxon>Amborella</taxon>
    </lineage>
</organism>
<dbReference type="Pfam" id="PF23559">
    <property type="entry name" value="WHD_DRP"/>
    <property type="match status" value="1"/>
</dbReference>
<dbReference type="InterPro" id="IPR038005">
    <property type="entry name" value="RX-like_CC"/>
</dbReference>
<dbReference type="SUPFAM" id="SSF52540">
    <property type="entry name" value="P-loop containing nucleoside triphosphate hydrolases"/>
    <property type="match status" value="1"/>
</dbReference>
<dbReference type="InterPro" id="IPR036388">
    <property type="entry name" value="WH-like_DNA-bd_sf"/>
</dbReference>
<dbReference type="Gene3D" id="3.80.10.10">
    <property type="entry name" value="Ribonuclease Inhibitor"/>
    <property type="match status" value="2"/>
</dbReference>
<keyword evidence="2" id="KW-0547">Nucleotide-binding</keyword>
<accession>U5DCU1</accession>
<dbReference type="GO" id="GO:0006952">
    <property type="term" value="P:defense response"/>
    <property type="evidence" value="ECO:0007669"/>
    <property type="project" value="UniProtKB-KW"/>
</dbReference>
<dbReference type="GO" id="GO:0043531">
    <property type="term" value="F:ADP binding"/>
    <property type="evidence" value="ECO:0007669"/>
    <property type="project" value="InterPro"/>
</dbReference>
<dbReference type="PANTHER" id="PTHR23155:SF1185">
    <property type="entry name" value="DISEASE RESISTANCE RPP8-LIKE PROTEIN 3-RELATED"/>
    <property type="match status" value="1"/>
</dbReference>
<keyword evidence="9" id="KW-1185">Reference proteome</keyword>
<dbReference type="PRINTS" id="PR00364">
    <property type="entry name" value="DISEASERSIST"/>
</dbReference>